<dbReference type="EMBL" id="CVRY01000004">
    <property type="protein sequence ID" value="CRL62467.1"/>
    <property type="molecule type" value="Genomic_DNA"/>
</dbReference>
<gene>
    <name evidence="1" type="ORF">BN1804_01966</name>
</gene>
<evidence type="ECO:0008006" key="3">
    <source>
        <dbReference type="Google" id="ProtNLM"/>
    </source>
</evidence>
<organism evidence="1 2">
    <name type="scientific">Proteus penneri</name>
    <dbReference type="NCBI Taxonomy" id="102862"/>
    <lineage>
        <taxon>Bacteria</taxon>
        <taxon>Pseudomonadati</taxon>
        <taxon>Pseudomonadota</taxon>
        <taxon>Gammaproteobacteria</taxon>
        <taxon>Enterobacterales</taxon>
        <taxon>Morganellaceae</taxon>
        <taxon>Proteus</taxon>
    </lineage>
</organism>
<sequence length="563" mass="62674">MKKSLVAVGVIVALGVVWTGASWYMGSKIESRLQEETKLANVQLAQLAKTAQFGADIKLEIRDYKKGVFTSNADFAVVISKDASEIIEDQDKKVEEIIFTTDIDHGPFPLSDLARFNLVPKLAAMNNTLVNNDTTKELFKLTKDKSLFDIHTSLAFDGAVSGEAKLNPIDFAENGGTVKTTPLTIEFSSDKTATNFTTAVKGDQVVVTKDGEETFTIKNIAGSVAGTKVNNDQYLFNEQLLSFAEITHTSKEKASDFSLKDFSLTTKSDIKDKLFNISQTYYFKSLNVAGLEFGAGKFGYSIDKADPDAMLLLTKVYNNSLLPWNKNHFDNSEMVEQAVRDVLEKGLVFRIDEASLTNKSGASKLTFNLDLNAFNVKTLENQEKSPAELFNYLFKNIDFNIDLSLPMLAEFRNTTQYLDAARYQETALTDEEKKEIEAATATDIEQLKTELQQNINQISQDEKDALPLMLLAQDGKALSMKLNYAADKFTMNGKTYTFDEFMEVTQAPQMLGLAAMLFGMGASSYDYDDSDYSEEGYQEEMTEDPAIIEEQDILIPEQPVQAQ</sequence>
<evidence type="ECO:0000313" key="1">
    <source>
        <dbReference type="EMBL" id="CRL62467.1"/>
    </source>
</evidence>
<dbReference type="AlphaFoldDB" id="A0A0G4Q930"/>
<proteinExistence type="predicted"/>
<protein>
    <recommendedName>
        <fullName evidence="3">GTP-binding protein YdgA</fullName>
    </recommendedName>
</protein>
<dbReference type="InterPro" id="IPR010352">
    <property type="entry name" value="DUF945"/>
</dbReference>
<accession>A0A0G4Q930</accession>
<evidence type="ECO:0000313" key="2">
    <source>
        <dbReference type="Proteomes" id="UP000183920"/>
    </source>
</evidence>
<dbReference type="Proteomes" id="UP000183920">
    <property type="component" value="Unassembled WGS sequence"/>
</dbReference>
<reference evidence="2" key="1">
    <citation type="submission" date="2015-06" db="EMBL/GenBank/DDBJ databases">
        <authorList>
            <person name="Urmite Genomes"/>
        </authorList>
    </citation>
    <scope>NUCLEOTIDE SEQUENCE [LARGE SCALE GENOMIC DNA]</scope>
    <source>
        <strain evidence="2">CSUR P1867</strain>
    </source>
</reference>
<name>A0A0G4Q930_9GAMM</name>
<dbReference type="Pfam" id="PF06097">
    <property type="entry name" value="DUF945"/>
    <property type="match status" value="1"/>
</dbReference>
<dbReference type="RefSeq" id="WP_072063895.1">
    <property type="nucleotide sequence ID" value="NZ_CVRY01000004.1"/>
</dbReference>